<accession>A0A8S3Z8W9</accession>
<organism evidence="11 12">
    <name type="scientific">Candidula unifasciata</name>
    <dbReference type="NCBI Taxonomy" id="100452"/>
    <lineage>
        <taxon>Eukaryota</taxon>
        <taxon>Metazoa</taxon>
        <taxon>Spiralia</taxon>
        <taxon>Lophotrochozoa</taxon>
        <taxon>Mollusca</taxon>
        <taxon>Gastropoda</taxon>
        <taxon>Heterobranchia</taxon>
        <taxon>Euthyneura</taxon>
        <taxon>Panpulmonata</taxon>
        <taxon>Eupulmonata</taxon>
        <taxon>Stylommatophora</taxon>
        <taxon>Helicina</taxon>
        <taxon>Helicoidea</taxon>
        <taxon>Geomitridae</taxon>
        <taxon>Candidula</taxon>
    </lineage>
</organism>
<keyword evidence="4" id="KW-0804">Transcription</keyword>
<dbReference type="SUPFAM" id="SSF57959">
    <property type="entry name" value="Leucine zipper domain"/>
    <property type="match status" value="1"/>
</dbReference>
<sequence>MSAITSKAIVITAFAGKHGTITVPGGNAEFTILDSSADYDSDDSSSNSGGGAPKKRRRLTHLSPDEKLLRRKLKNRVAAQTARDRKKALMAELEEKVSKLEEENKLLKRQNYTLKEASTTLAKENAALKSQLADHPVPTIKTDSETIRSAAPAVPPQKEQFQILSRWMAQYITVVVTLSLMISWACYKNLQKTANVSSRKRKQPHPSRRISVEETALTTAAVPTTEPPHLEWWGSHQRSWNPSMN</sequence>
<keyword evidence="9" id="KW-0472">Membrane</keyword>
<evidence type="ECO:0000313" key="11">
    <source>
        <dbReference type="EMBL" id="CAG5123511.1"/>
    </source>
</evidence>
<dbReference type="InterPro" id="IPR046347">
    <property type="entry name" value="bZIP_sf"/>
</dbReference>
<evidence type="ECO:0000256" key="7">
    <source>
        <dbReference type="SAM" id="Coils"/>
    </source>
</evidence>
<keyword evidence="12" id="KW-1185">Reference proteome</keyword>
<gene>
    <name evidence="11" type="ORF">CUNI_LOCUS9069</name>
</gene>
<proteinExistence type="predicted"/>
<dbReference type="OrthoDB" id="20960at2759"/>
<evidence type="ECO:0000256" key="6">
    <source>
        <dbReference type="ARBA" id="ARBA00040165"/>
    </source>
</evidence>
<dbReference type="Pfam" id="PF00170">
    <property type="entry name" value="bZIP_1"/>
    <property type="match status" value="1"/>
</dbReference>
<evidence type="ECO:0000256" key="4">
    <source>
        <dbReference type="ARBA" id="ARBA00023163"/>
    </source>
</evidence>
<keyword evidence="2" id="KW-0805">Transcription regulation</keyword>
<evidence type="ECO:0000256" key="2">
    <source>
        <dbReference type="ARBA" id="ARBA00023015"/>
    </source>
</evidence>
<dbReference type="InterPro" id="IPR004827">
    <property type="entry name" value="bZIP"/>
</dbReference>
<feature type="coiled-coil region" evidence="7">
    <location>
        <begin position="76"/>
        <end position="117"/>
    </location>
</feature>
<dbReference type="GO" id="GO:0000977">
    <property type="term" value="F:RNA polymerase II transcription regulatory region sequence-specific DNA binding"/>
    <property type="evidence" value="ECO:0007669"/>
    <property type="project" value="TreeGrafter"/>
</dbReference>
<evidence type="ECO:0000256" key="9">
    <source>
        <dbReference type="SAM" id="Phobius"/>
    </source>
</evidence>
<keyword evidence="3" id="KW-0238">DNA-binding</keyword>
<dbReference type="GO" id="GO:0005634">
    <property type="term" value="C:nucleus"/>
    <property type="evidence" value="ECO:0007669"/>
    <property type="project" value="TreeGrafter"/>
</dbReference>
<dbReference type="AlphaFoldDB" id="A0A8S3Z8W9"/>
<name>A0A8S3Z8W9_9EUPU</name>
<dbReference type="Proteomes" id="UP000678393">
    <property type="component" value="Unassembled WGS sequence"/>
</dbReference>
<feature type="domain" description="BZIP" evidence="10">
    <location>
        <begin position="65"/>
        <end position="128"/>
    </location>
</feature>
<dbReference type="Gene3D" id="1.20.5.170">
    <property type="match status" value="1"/>
</dbReference>
<keyword evidence="9" id="KW-1133">Transmembrane helix</keyword>
<keyword evidence="1" id="KW-0832">Ubl conjugation</keyword>
<keyword evidence="7" id="KW-0175">Coiled coil</keyword>
<evidence type="ECO:0000313" key="12">
    <source>
        <dbReference type="Proteomes" id="UP000678393"/>
    </source>
</evidence>
<evidence type="ECO:0000259" key="10">
    <source>
        <dbReference type="PROSITE" id="PS50217"/>
    </source>
</evidence>
<feature type="region of interest" description="Disordered" evidence="8">
    <location>
        <begin position="37"/>
        <end position="62"/>
    </location>
</feature>
<comment type="caution">
    <text evidence="11">The sequence shown here is derived from an EMBL/GenBank/DDBJ whole genome shotgun (WGS) entry which is preliminary data.</text>
</comment>
<keyword evidence="9" id="KW-0812">Transmembrane</keyword>
<evidence type="ECO:0000256" key="1">
    <source>
        <dbReference type="ARBA" id="ARBA00022843"/>
    </source>
</evidence>
<keyword evidence="5" id="KW-0539">Nucleus</keyword>
<evidence type="ECO:0000256" key="3">
    <source>
        <dbReference type="ARBA" id="ARBA00023125"/>
    </source>
</evidence>
<dbReference type="EMBL" id="CAJHNH020001546">
    <property type="protein sequence ID" value="CAG5123511.1"/>
    <property type="molecule type" value="Genomic_DNA"/>
</dbReference>
<protein>
    <recommendedName>
        <fullName evidence="6">X-box-binding protein 1</fullName>
    </recommendedName>
</protein>
<dbReference type="PANTHER" id="PTHR46542:SF1">
    <property type="entry name" value="X-BOX BINDING PROTEIN 1"/>
    <property type="match status" value="1"/>
</dbReference>
<dbReference type="PROSITE" id="PS50217">
    <property type="entry name" value="BZIP"/>
    <property type="match status" value="1"/>
</dbReference>
<dbReference type="PANTHER" id="PTHR46542">
    <property type="entry name" value="X-BOX BINDING PROTEIN 1"/>
    <property type="match status" value="1"/>
</dbReference>
<reference evidence="11" key="1">
    <citation type="submission" date="2021-04" db="EMBL/GenBank/DDBJ databases">
        <authorList>
            <consortium name="Molecular Ecology Group"/>
        </authorList>
    </citation>
    <scope>NUCLEOTIDE SEQUENCE</scope>
</reference>
<evidence type="ECO:0000256" key="8">
    <source>
        <dbReference type="SAM" id="MobiDB-lite"/>
    </source>
</evidence>
<dbReference type="GO" id="GO:0000981">
    <property type="term" value="F:DNA-binding transcription factor activity, RNA polymerase II-specific"/>
    <property type="evidence" value="ECO:0007669"/>
    <property type="project" value="TreeGrafter"/>
</dbReference>
<dbReference type="InterPro" id="IPR052470">
    <property type="entry name" value="ER_Stress-Reg_TF"/>
</dbReference>
<feature type="transmembrane region" description="Helical" evidence="9">
    <location>
        <begin position="167"/>
        <end position="187"/>
    </location>
</feature>
<dbReference type="CDD" id="cd14691">
    <property type="entry name" value="bZIP_XBP1"/>
    <property type="match status" value="1"/>
</dbReference>
<dbReference type="PROSITE" id="PS00036">
    <property type="entry name" value="BZIP_BASIC"/>
    <property type="match status" value="1"/>
</dbReference>
<evidence type="ECO:0000256" key="5">
    <source>
        <dbReference type="ARBA" id="ARBA00023242"/>
    </source>
</evidence>
<dbReference type="SMART" id="SM00338">
    <property type="entry name" value="BRLZ"/>
    <property type="match status" value="1"/>
</dbReference>